<comment type="catalytic activity">
    <reaction evidence="10">
        <text>squalene + reduced [NADPH--hemoprotein reductase] + O2 = (S)-2,3-epoxysqualene + oxidized [NADPH--hemoprotein reductase] + H2O + H(+)</text>
        <dbReference type="Rhea" id="RHEA:25282"/>
        <dbReference type="Rhea" id="RHEA-COMP:11964"/>
        <dbReference type="Rhea" id="RHEA-COMP:11965"/>
        <dbReference type="ChEBI" id="CHEBI:15377"/>
        <dbReference type="ChEBI" id="CHEBI:15378"/>
        <dbReference type="ChEBI" id="CHEBI:15379"/>
        <dbReference type="ChEBI" id="CHEBI:15440"/>
        <dbReference type="ChEBI" id="CHEBI:15441"/>
        <dbReference type="ChEBI" id="CHEBI:57618"/>
        <dbReference type="ChEBI" id="CHEBI:58210"/>
        <dbReference type="EC" id="1.14.14.17"/>
    </reaction>
</comment>
<organism evidence="12 13">
    <name type="scientific">Suillus plorans</name>
    <dbReference type="NCBI Taxonomy" id="116603"/>
    <lineage>
        <taxon>Eukaryota</taxon>
        <taxon>Fungi</taxon>
        <taxon>Dikarya</taxon>
        <taxon>Basidiomycota</taxon>
        <taxon>Agaricomycotina</taxon>
        <taxon>Agaricomycetes</taxon>
        <taxon>Agaricomycetidae</taxon>
        <taxon>Boletales</taxon>
        <taxon>Suillineae</taxon>
        <taxon>Suillaceae</taxon>
        <taxon>Suillus</taxon>
    </lineage>
</organism>
<evidence type="ECO:0000256" key="6">
    <source>
        <dbReference type="ARBA" id="ARBA00022827"/>
    </source>
</evidence>
<dbReference type="Proteomes" id="UP000719766">
    <property type="component" value="Unassembled WGS sequence"/>
</dbReference>
<evidence type="ECO:0000313" key="13">
    <source>
        <dbReference type="Proteomes" id="UP000719766"/>
    </source>
</evidence>
<proteinExistence type="inferred from homology"/>
<accession>A0A9P7ACP0</accession>
<evidence type="ECO:0000256" key="8">
    <source>
        <dbReference type="ARBA" id="ARBA00023002"/>
    </source>
</evidence>
<dbReference type="InterPro" id="IPR013698">
    <property type="entry name" value="Squalene_epoxidase"/>
</dbReference>
<evidence type="ECO:0000256" key="3">
    <source>
        <dbReference type="ARBA" id="ARBA00008802"/>
    </source>
</evidence>
<keyword evidence="13" id="KW-1185">Reference proteome</keyword>
<keyword evidence="7" id="KW-0492">Microsome</keyword>
<dbReference type="GO" id="GO:0050660">
    <property type="term" value="F:flavin adenine dinucleotide binding"/>
    <property type="evidence" value="ECO:0007669"/>
    <property type="project" value="UniProtKB-UniRule"/>
</dbReference>
<name>A0A9P7ACP0_9AGAM</name>
<keyword evidence="6 10" id="KW-0274">FAD</keyword>
<evidence type="ECO:0000256" key="5">
    <source>
        <dbReference type="ARBA" id="ARBA00022630"/>
    </source>
</evidence>
<dbReference type="PANTHER" id="PTHR10835">
    <property type="entry name" value="SQUALENE MONOOXYGENASE"/>
    <property type="match status" value="1"/>
</dbReference>
<evidence type="ECO:0000256" key="2">
    <source>
        <dbReference type="ARBA" id="ARBA00004154"/>
    </source>
</evidence>
<dbReference type="GeneID" id="64605859"/>
<dbReference type="SUPFAM" id="SSF51905">
    <property type="entry name" value="FAD/NAD(P)-binding domain"/>
    <property type="match status" value="1"/>
</dbReference>
<evidence type="ECO:0000256" key="1">
    <source>
        <dbReference type="ARBA" id="ARBA00001974"/>
    </source>
</evidence>
<keyword evidence="9" id="KW-0472">Membrane</keyword>
<dbReference type="EMBL" id="JABBWE010000104">
    <property type="protein sequence ID" value="KAG1785742.1"/>
    <property type="molecule type" value="Genomic_DNA"/>
</dbReference>
<dbReference type="RefSeq" id="XP_041153225.1">
    <property type="nucleotide sequence ID" value="XM_041312095.1"/>
</dbReference>
<sequence length="412" mass="44924">MIVHPAMLSSYDVLIVGAGVAGPALAHALATQTSDKHRAPLRIALLERSLSKPDRIVAEMLQPGGVTALKQLGLESCLEDLGSVSLLGFHVLRGEQGICASFPEGHDARAFEHGAFVMALRDRARRAPNVDVIETTVINLIENEDTHRIIGVHASKAGGQPESYFADLVIVADGSSSKFRTAVLGSMPYEPSQRGYLAGLILKDLKLPLPQYATMFVLKGAGPVILFELPNNEHRMLVELKESPPDLKVRNSALLCGRDRPHLPSILQEHILCDIVPQLPLSIRAPILTALETSRVRRAPHYYLPPTKQGERSKAGVFLLGDSLNMRHPLTAGGMTVALNDVVILSDLLAHVESFENWDEISAVLKKWHHMRKPLASTINTMSMSWAGIFAAHGTSISAVECLKAYDRRRGV</sequence>
<dbReference type="Gene3D" id="3.50.50.60">
    <property type="entry name" value="FAD/NAD(P)-binding domain"/>
    <property type="match status" value="1"/>
</dbReference>
<keyword evidence="10" id="KW-0256">Endoplasmic reticulum</keyword>
<comment type="function">
    <text evidence="10">Catalyzes the stereospecific oxidation of squalene to (S)-2,3-epoxysqualene, and is considered to be a rate-limiting enzyme in steroid biosynthesis.</text>
</comment>
<evidence type="ECO:0000256" key="10">
    <source>
        <dbReference type="RuleBase" id="RU367121"/>
    </source>
</evidence>
<protein>
    <recommendedName>
        <fullName evidence="4 10">Squalene monooxygenase</fullName>
        <ecNumber evidence="4 10">1.14.14.17</ecNumber>
    </recommendedName>
</protein>
<evidence type="ECO:0000256" key="9">
    <source>
        <dbReference type="ARBA" id="ARBA00023136"/>
    </source>
</evidence>
<evidence type="ECO:0000313" key="12">
    <source>
        <dbReference type="EMBL" id="KAG1785742.1"/>
    </source>
</evidence>
<comment type="subcellular location">
    <subcellularLocation>
        <location evidence="10">Endoplasmic reticulum membrane</location>
        <topology evidence="10">Multi-pass membrane protein</topology>
    </subcellularLocation>
    <subcellularLocation>
        <location evidence="2">Microsome membrane</location>
        <topology evidence="2">Multi-pass membrane protein</topology>
    </subcellularLocation>
</comment>
<dbReference type="PANTHER" id="PTHR10835:SF0">
    <property type="entry name" value="SQUALENE MONOOXYGENASE"/>
    <property type="match status" value="1"/>
</dbReference>
<dbReference type="GO" id="GO:0005789">
    <property type="term" value="C:endoplasmic reticulum membrane"/>
    <property type="evidence" value="ECO:0007669"/>
    <property type="project" value="UniProtKB-SubCell"/>
</dbReference>
<dbReference type="Pfam" id="PF08491">
    <property type="entry name" value="SE"/>
    <property type="match status" value="1"/>
</dbReference>
<dbReference type="GO" id="GO:0006696">
    <property type="term" value="P:ergosterol biosynthetic process"/>
    <property type="evidence" value="ECO:0007669"/>
    <property type="project" value="TreeGrafter"/>
</dbReference>
<dbReference type="InterPro" id="IPR036188">
    <property type="entry name" value="FAD/NAD-bd_sf"/>
</dbReference>
<keyword evidence="8 10" id="KW-0560">Oxidoreductase</keyword>
<dbReference type="GO" id="GO:0004506">
    <property type="term" value="F:squalene monooxygenase activity"/>
    <property type="evidence" value="ECO:0007669"/>
    <property type="project" value="UniProtKB-UniRule"/>
</dbReference>
<comment type="caution">
    <text evidence="12">The sequence shown here is derived from an EMBL/GenBank/DDBJ whole genome shotgun (WGS) entry which is preliminary data.</text>
</comment>
<evidence type="ECO:0000256" key="7">
    <source>
        <dbReference type="ARBA" id="ARBA00022848"/>
    </source>
</evidence>
<gene>
    <name evidence="12" type="ORF">HD556DRAFT_94795</name>
</gene>
<dbReference type="InterPro" id="IPR040125">
    <property type="entry name" value="Squalene_monox"/>
</dbReference>
<dbReference type="OrthoDB" id="1678617at2759"/>
<reference evidence="12" key="1">
    <citation type="journal article" date="2020" name="New Phytol.">
        <title>Comparative genomics reveals dynamic genome evolution in host specialist ectomycorrhizal fungi.</title>
        <authorList>
            <person name="Lofgren L.A."/>
            <person name="Nguyen N.H."/>
            <person name="Vilgalys R."/>
            <person name="Ruytinx J."/>
            <person name="Liao H.L."/>
            <person name="Branco S."/>
            <person name="Kuo A."/>
            <person name="LaButti K."/>
            <person name="Lipzen A."/>
            <person name="Andreopoulos W."/>
            <person name="Pangilinan J."/>
            <person name="Riley R."/>
            <person name="Hundley H."/>
            <person name="Na H."/>
            <person name="Barry K."/>
            <person name="Grigoriev I.V."/>
            <person name="Stajich J.E."/>
            <person name="Kennedy P.G."/>
        </authorList>
    </citation>
    <scope>NUCLEOTIDE SEQUENCE</scope>
    <source>
        <strain evidence="12">S12</strain>
    </source>
</reference>
<dbReference type="EC" id="1.14.14.17" evidence="4 10"/>
<keyword evidence="5 10" id="KW-0285">Flavoprotein</keyword>
<evidence type="ECO:0000259" key="11">
    <source>
        <dbReference type="Pfam" id="PF08491"/>
    </source>
</evidence>
<dbReference type="PRINTS" id="PR00420">
    <property type="entry name" value="RNGMNOXGNASE"/>
</dbReference>
<evidence type="ECO:0000256" key="4">
    <source>
        <dbReference type="ARBA" id="ARBA00012312"/>
    </source>
</evidence>
<dbReference type="AlphaFoldDB" id="A0A9P7ACP0"/>
<comment type="cofactor">
    <cofactor evidence="1 10">
        <name>FAD</name>
        <dbReference type="ChEBI" id="CHEBI:57692"/>
    </cofactor>
</comment>
<comment type="similarity">
    <text evidence="3 10">Belongs to the squalene monooxygenase family.</text>
</comment>
<feature type="domain" description="Squalene epoxidase" evidence="11">
    <location>
        <begin position="165"/>
        <end position="399"/>
    </location>
</feature>